<evidence type="ECO:0000259" key="1">
    <source>
        <dbReference type="SMART" id="SM01283"/>
    </source>
</evidence>
<accession>A0A914XEM1</accession>
<organism evidence="2 3">
    <name type="scientific">Plectus sambesii</name>
    <dbReference type="NCBI Taxonomy" id="2011161"/>
    <lineage>
        <taxon>Eukaryota</taxon>
        <taxon>Metazoa</taxon>
        <taxon>Ecdysozoa</taxon>
        <taxon>Nematoda</taxon>
        <taxon>Chromadorea</taxon>
        <taxon>Plectida</taxon>
        <taxon>Plectina</taxon>
        <taxon>Plectoidea</taxon>
        <taxon>Plectidae</taxon>
        <taxon>Plectus</taxon>
    </lineage>
</organism>
<sequence length="237" mass="27204">MLVKRCKADFRTIILSVSVATVDGYRPLVGFSKEVEEAWAQLKKKFGIKEKSRLLRRKVNMSASVSELDKLDRLRMRRGSDTGEMLNKFRQMDAMQQASSNEDVYSANWRPPKFDKNAPDYGRPKAGSLTERRGIKAGHHIGKQIIRVCEVITECGTEQPDGTVLITFGKLFSVYQYISDKIVGLLLRARKHKLVSFEGEMLFQRRDEDKLIVLLKPLEEVRALYEESDDPAYCLLR</sequence>
<name>A0A914XEM1_9BILA</name>
<dbReference type="InterPro" id="IPR027817">
    <property type="entry name" value="Costars_dom"/>
</dbReference>
<protein>
    <submittedName>
        <fullName evidence="3">Costars domain-containing protein</fullName>
    </submittedName>
</protein>
<dbReference type="SMART" id="SM01283">
    <property type="entry name" value="Costars"/>
    <property type="match status" value="1"/>
</dbReference>
<dbReference type="WBParaSite" id="PSAMB.scaffold7347size7800.g29942.t1">
    <property type="protein sequence ID" value="PSAMB.scaffold7347size7800.g29942.t1"/>
    <property type="gene ID" value="PSAMB.scaffold7347size7800.g29942"/>
</dbReference>
<dbReference type="InterPro" id="IPR026111">
    <property type="entry name" value="Abra"/>
</dbReference>
<dbReference type="Gene3D" id="1.10.10.1540">
    <property type="entry name" value="Costar domain"/>
    <property type="match status" value="1"/>
</dbReference>
<evidence type="ECO:0000313" key="2">
    <source>
        <dbReference type="Proteomes" id="UP000887566"/>
    </source>
</evidence>
<reference evidence="3" key="1">
    <citation type="submission" date="2022-11" db="UniProtKB">
        <authorList>
            <consortium name="WormBaseParasite"/>
        </authorList>
    </citation>
    <scope>IDENTIFICATION</scope>
</reference>
<dbReference type="PANTHER" id="PTHR22739:SF18">
    <property type="entry name" value="COSTARS DOMAIN-CONTAINING PROTEIN"/>
    <property type="match status" value="1"/>
</dbReference>
<feature type="domain" description="Costars" evidence="1">
    <location>
        <begin position="139"/>
        <end position="215"/>
    </location>
</feature>
<keyword evidence="2" id="KW-1185">Reference proteome</keyword>
<proteinExistence type="predicted"/>
<dbReference type="GO" id="GO:0045944">
    <property type="term" value="P:positive regulation of transcription by RNA polymerase II"/>
    <property type="evidence" value="ECO:0007669"/>
    <property type="project" value="TreeGrafter"/>
</dbReference>
<dbReference type="GO" id="GO:0030017">
    <property type="term" value="C:sarcomere"/>
    <property type="evidence" value="ECO:0007669"/>
    <property type="project" value="TreeGrafter"/>
</dbReference>
<dbReference type="InterPro" id="IPR038095">
    <property type="entry name" value="Costars_sf"/>
</dbReference>
<dbReference type="AlphaFoldDB" id="A0A914XEM1"/>
<dbReference type="GO" id="GO:0035025">
    <property type="term" value="P:positive regulation of Rho protein signal transduction"/>
    <property type="evidence" value="ECO:0007669"/>
    <property type="project" value="InterPro"/>
</dbReference>
<dbReference type="GO" id="GO:0003779">
    <property type="term" value="F:actin binding"/>
    <property type="evidence" value="ECO:0007669"/>
    <property type="project" value="InterPro"/>
</dbReference>
<evidence type="ECO:0000313" key="3">
    <source>
        <dbReference type="WBParaSite" id="PSAMB.scaffold7347size7800.g29942.t1"/>
    </source>
</evidence>
<dbReference type="Proteomes" id="UP000887566">
    <property type="component" value="Unplaced"/>
</dbReference>
<dbReference type="Pfam" id="PF14705">
    <property type="entry name" value="Costars"/>
    <property type="match status" value="1"/>
</dbReference>
<dbReference type="PANTHER" id="PTHR22739">
    <property type="entry name" value="STRIATED MUSCLE ACTIVATOR OF RHO-DEPENDENT SIGNALING-RELATED"/>
    <property type="match status" value="1"/>
</dbReference>